<feature type="transmembrane region" description="Helical" evidence="3">
    <location>
        <begin position="47"/>
        <end position="74"/>
    </location>
</feature>
<evidence type="ECO:0000313" key="6">
    <source>
        <dbReference type="Proteomes" id="UP000050424"/>
    </source>
</evidence>
<dbReference type="SUPFAM" id="SSF53720">
    <property type="entry name" value="ALDH-like"/>
    <property type="match status" value="1"/>
</dbReference>
<dbReference type="InterPro" id="IPR015590">
    <property type="entry name" value="Aldehyde_DH_dom"/>
</dbReference>
<dbReference type="InterPro" id="IPR050740">
    <property type="entry name" value="Aldehyde_DH_Superfamily"/>
</dbReference>
<reference evidence="5 6" key="1">
    <citation type="submission" date="2015-09" db="EMBL/GenBank/DDBJ databases">
        <title>Draft genome of a European isolate of the apple canker pathogen Neonectria ditissima.</title>
        <authorList>
            <person name="Gomez-Cortecero A."/>
            <person name="Harrison R.J."/>
            <person name="Armitage A.D."/>
        </authorList>
    </citation>
    <scope>NUCLEOTIDE SEQUENCE [LARGE SCALE GENOMIC DNA]</scope>
    <source>
        <strain evidence="5 6">R09/05</strain>
    </source>
</reference>
<dbReference type="InterPro" id="IPR016162">
    <property type="entry name" value="Ald_DH_N"/>
</dbReference>
<gene>
    <name evidence="5" type="ORF">AK830_g7880</name>
</gene>
<proteinExistence type="predicted"/>
<feature type="region of interest" description="Disordered" evidence="2">
    <location>
        <begin position="163"/>
        <end position="198"/>
    </location>
</feature>
<dbReference type="InterPro" id="IPR016161">
    <property type="entry name" value="Ald_DH/histidinol_DH"/>
</dbReference>
<evidence type="ECO:0000259" key="4">
    <source>
        <dbReference type="Pfam" id="PF00171"/>
    </source>
</evidence>
<keyword evidence="3" id="KW-1133">Transmembrane helix</keyword>
<keyword evidence="3" id="KW-0472">Membrane</keyword>
<dbReference type="Proteomes" id="UP000050424">
    <property type="component" value="Unassembled WGS sequence"/>
</dbReference>
<evidence type="ECO:0000256" key="1">
    <source>
        <dbReference type="ARBA" id="ARBA00023002"/>
    </source>
</evidence>
<dbReference type="OrthoDB" id="310895at2759"/>
<feature type="transmembrane region" description="Helical" evidence="3">
    <location>
        <begin position="133"/>
        <end position="152"/>
    </location>
</feature>
<comment type="caution">
    <text evidence="5">The sequence shown here is derived from an EMBL/GenBank/DDBJ whole genome shotgun (WGS) entry which is preliminary data.</text>
</comment>
<feature type="compositionally biased region" description="Basic and acidic residues" evidence="2">
    <location>
        <begin position="187"/>
        <end position="198"/>
    </location>
</feature>
<feature type="transmembrane region" description="Helical" evidence="3">
    <location>
        <begin position="279"/>
        <end position="303"/>
    </location>
</feature>
<dbReference type="STRING" id="78410.A0A0P7BCQ5"/>
<feature type="transmembrane region" description="Helical" evidence="3">
    <location>
        <begin position="348"/>
        <end position="373"/>
    </location>
</feature>
<evidence type="ECO:0000256" key="3">
    <source>
        <dbReference type="SAM" id="Phobius"/>
    </source>
</evidence>
<dbReference type="Pfam" id="PF00171">
    <property type="entry name" value="Aldedh"/>
    <property type="match status" value="1"/>
</dbReference>
<feature type="transmembrane region" description="Helical" evidence="3">
    <location>
        <begin position="323"/>
        <end position="341"/>
    </location>
</feature>
<dbReference type="GO" id="GO:0009450">
    <property type="term" value="P:gamma-aminobutyric acid catabolic process"/>
    <property type="evidence" value="ECO:0007669"/>
    <property type="project" value="TreeGrafter"/>
</dbReference>
<feature type="transmembrane region" description="Helical" evidence="3">
    <location>
        <begin position="251"/>
        <end position="272"/>
    </location>
</feature>
<evidence type="ECO:0000256" key="2">
    <source>
        <dbReference type="SAM" id="MobiDB-lite"/>
    </source>
</evidence>
<dbReference type="Gene3D" id="3.40.309.10">
    <property type="entry name" value="Aldehyde Dehydrogenase, Chain A, domain 2"/>
    <property type="match status" value="1"/>
</dbReference>
<dbReference type="AlphaFoldDB" id="A0A0P7BCQ5"/>
<dbReference type="InterPro" id="IPR016163">
    <property type="entry name" value="Ald_DH_C"/>
</dbReference>
<organism evidence="5 6">
    <name type="scientific">Neonectria ditissima</name>
    <dbReference type="NCBI Taxonomy" id="78410"/>
    <lineage>
        <taxon>Eukaryota</taxon>
        <taxon>Fungi</taxon>
        <taxon>Dikarya</taxon>
        <taxon>Ascomycota</taxon>
        <taxon>Pezizomycotina</taxon>
        <taxon>Sordariomycetes</taxon>
        <taxon>Hypocreomycetidae</taxon>
        <taxon>Hypocreales</taxon>
        <taxon>Nectriaceae</taxon>
        <taxon>Neonectria</taxon>
    </lineage>
</organism>
<dbReference type="SUPFAM" id="SSF103473">
    <property type="entry name" value="MFS general substrate transporter"/>
    <property type="match status" value="1"/>
</dbReference>
<name>A0A0P7BCQ5_9HYPO</name>
<dbReference type="GO" id="GO:0004777">
    <property type="term" value="F:succinate-semialdehyde dehydrogenase (NAD+) activity"/>
    <property type="evidence" value="ECO:0007669"/>
    <property type="project" value="TreeGrafter"/>
</dbReference>
<protein>
    <recommendedName>
        <fullName evidence="4">Aldehyde dehydrogenase domain-containing protein</fullName>
    </recommendedName>
</protein>
<dbReference type="InterPro" id="IPR036259">
    <property type="entry name" value="MFS_trans_sf"/>
</dbReference>
<feature type="domain" description="Aldehyde dehydrogenase" evidence="4">
    <location>
        <begin position="425"/>
        <end position="864"/>
    </location>
</feature>
<accession>A0A0P7BCQ5</accession>
<dbReference type="PANTHER" id="PTHR43353:SF6">
    <property type="entry name" value="CYTOPLASMIC ALDEHYDE DEHYDROGENASE (EUROFUNG)"/>
    <property type="match status" value="1"/>
</dbReference>
<keyword evidence="1" id="KW-0560">Oxidoreductase</keyword>
<keyword evidence="3" id="KW-0812">Transmembrane</keyword>
<sequence length="869" mass="93401">MPDSNILFTTENVVVDATSKHHHHLGLWPPPSSDEKDPLRWPTWVKILALISVAFSNFVANFAGSGLSVATVLLEMQFHKTASEVNALMTLDTYRDLLLQRVKYVVLISCGSAVGPLIGGFMVESSPGTWRDFAWLCAALSGFDLLAIFVLYPESSFIRPPISLSPPPNPDQVGSSATKTELGTIDGESRSEHLESGKDRHGPVKVSFLQVWTSFVHYNRIASLPKAFAMPFVFLGCLPVLWTILVYGGALASQVILIFAFPSLLLAPPYLFASSSVGLMQVAAIIGFVIACYGGGYICDVITAKCIVRNGGVFIPEQRLKSLAPGCLVAPIGCVIVAFACDRSLHWAAIAVGFGMVSFGTVYAPNVAMTYLLDSYPIFAQEILVAINVTKNLVAFLFFIRVPLLINGVPVFEEARTRIQEVSPLVYFQGARTSDCNEAINSSSNAFGKWSQTSPLERRRLLLKLAQILSQREAEAKEIMQTEIHCSEGWAARNVSDSIALIEESASLITSNAMGGSIPHTEVENSYGFVFNRPLGVVLGIAPWNGPLILGFRAVVAPVATGNTAILKGSELSPRSHHFIAQLFLDAGFPPGVVNFILHRPEDAAEIVETLKKHSAIRKVNFTGSTAVGRIIAQMAGKALKPVLLELGGKNCSIILKDANVAKAAAAALEGATLNGGQICMSTDLAIVARETAQSFRDELRKAFYKVGGTSHKVISSQSAGRSQSLFADAAAKGAKVLSSAAFSDSRASTQAVPVSIIEDVQPSMEFFSAESFGPILGMVVVESEDEAIDIVNGSDYGLSAAIWTHDYHRALRLARRLDVGAVHINASTVHDEATLPHGGSKSSGFGRFGAEWGLKEFVQTQTVTMNPW</sequence>
<keyword evidence="6" id="KW-1185">Reference proteome</keyword>
<dbReference type="Gene3D" id="3.40.605.10">
    <property type="entry name" value="Aldehyde Dehydrogenase, Chain A, domain 1"/>
    <property type="match status" value="1"/>
</dbReference>
<feature type="transmembrane region" description="Helical" evidence="3">
    <location>
        <begin position="104"/>
        <end position="121"/>
    </location>
</feature>
<dbReference type="EMBL" id="LKCW01000127">
    <property type="protein sequence ID" value="KPM38686.1"/>
    <property type="molecule type" value="Genomic_DNA"/>
</dbReference>
<dbReference type="PANTHER" id="PTHR43353">
    <property type="entry name" value="SUCCINATE-SEMIALDEHYDE DEHYDROGENASE, MITOCHONDRIAL"/>
    <property type="match status" value="1"/>
</dbReference>
<evidence type="ECO:0000313" key="5">
    <source>
        <dbReference type="EMBL" id="KPM38686.1"/>
    </source>
</evidence>
<feature type="compositionally biased region" description="Polar residues" evidence="2">
    <location>
        <begin position="172"/>
        <end position="181"/>
    </location>
</feature>